<evidence type="ECO:0000313" key="13">
    <source>
        <dbReference type="Proteomes" id="UP000504635"/>
    </source>
</evidence>
<organism evidence="13 14">
    <name type="scientific">Sitophilus oryzae</name>
    <name type="common">Rice weevil</name>
    <name type="synonym">Curculio oryzae</name>
    <dbReference type="NCBI Taxonomy" id="7048"/>
    <lineage>
        <taxon>Eukaryota</taxon>
        <taxon>Metazoa</taxon>
        <taxon>Ecdysozoa</taxon>
        <taxon>Arthropoda</taxon>
        <taxon>Hexapoda</taxon>
        <taxon>Insecta</taxon>
        <taxon>Pterygota</taxon>
        <taxon>Neoptera</taxon>
        <taxon>Endopterygota</taxon>
        <taxon>Coleoptera</taxon>
        <taxon>Polyphaga</taxon>
        <taxon>Cucujiformia</taxon>
        <taxon>Curculionidae</taxon>
        <taxon>Dryophthorinae</taxon>
        <taxon>Sitophilus</taxon>
    </lineage>
</organism>
<dbReference type="CDD" id="cd09009">
    <property type="entry name" value="PNP-EcPNPII_like"/>
    <property type="match status" value="1"/>
</dbReference>
<keyword evidence="5 11" id="KW-0328">Glycosyltransferase</keyword>
<evidence type="ECO:0000256" key="8">
    <source>
        <dbReference type="ARBA" id="ARBA00023929"/>
    </source>
</evidence>
<dbReference type="Pfam" id="PF01048">
    <property type="entry name" value="PNP_UDP_1"/>
    <property type="match status" value="1"/>
</dbReference>
<reference evidence="14" key="1">
    <citation type="submission" date="2025-08" db="UniProtKB">
        <authorList>
            <consortium name="RefSeq"/>
        </authorList>
    </citation>
    <scope>IDENTIFICATION</scope>
    <source>
        <tissue evidence="14">Gonads</tissue>
    </source>
</reference>
<comment type="pathway">
    <text evidence="1 11">Purine metabolism; purine nucleoside salvage.</text>
</comment>
<dbReference type="SUPFAM" id="SSF53167">
    <property type="entry name" value="Purine and uridine phosphorylases"/>
    <property type="match status" value="1"/>
</dbReference>
<dbReference type="FunFam" id="3.40.50.1580:FF:000004">
    <property type="entry name" value="Purine nucleoside phosphorylase"/>
    <property type="match status" value="1"/>
</dbReference>
<evidence type="ECO:0000256" key="11">
    <source>
        <dbReference type="PIRNR" id="PIRNR000477"/>
    </source>
</evidence>
<evidence type="ECO:0000256" key="9">
    <source>
        <dbReference type="ARBA" id="ARBA00023950"/>
    </source>
</evidence>
<feature type="domain" description="Nucleoside phosphorylase" evidence="12">
    <location>
        <begin position="29"/>
        <end position="282"/>
    </location>
</feature>
<dbReference type="GeneID" id="115888667"/>
<dbReference type="GO" id="GO:0009116">
    <property type="term" value="P:nucleoside metabolic process"/>
    <property type="evidence" value="ECO:0007669"/>
    <property type="project" value="InterPro"/>
</dbReference>
<gene>
    <name evidence="14" type="primary">LOC115888667</name>
</gene>
<evidence type="ECO:0000259" key="12">
    <source>
        <dbReference type="Pfam" id="PF01048"/>
    </source>
</evidence>
<comment type="catalytic activity">
    <reaction evidence="10">
        <text>guanosine + phosphate = alpha-D-ribose 1-phosphate + guanine</text>
        <dbReference type="Rhea" id="RHEA:13233"/>
        <dbReference type="ChEBI" id="CHEBI:16235"/>
        <dbReference type="ChEBI" id="CHEBI:16750"/>
        <dbReference type="ChEBI" id="CHEBI:43474"/>
        <dbReference type="ChEBI" id="CHEBI:57720"/>
        <dbReference type="EC" id="2.4.2.1"/>
    </reaction>
</comment>
<dbReference type="KEGG" id="soy:115888667"/>
<dbReference type="PANTHER" id="PTHR11904">
    <property type="entry name" value="METHYLTHIOADENOSINE/PURINE NUCLEOSIDE PHOSPHORYLASE"/>
    <property type="match status" value="1"/>
</dbReference>
<evidence type="ECO:0000256" key="7">
    <source>
        <dbReference type="ARBA" id="ARBA00023918"/>
    </source>
</evidence>
<comment type="catalytic activity">
    <reaction evidence="7">
        <text>inosine + phosphate = alpha-D-ribose 1-phosphate + hypoxanthine</text>
        <dbReference type="Rhea" id="RHEA:27646"/>
        <dbReference type="ChEBI" id="CHEBI:17368"/>
        <dbReference type="ChEBI" id="CHEBI:17596"/>
        <dbReference type="ChEBI" id="CHEBI:43474"/>
        <dbReference type="ChEBI" id="CHEBI:57720"/>
        <dbReference type="EC" id="2.4.2.1"/>
    </reaction>
</comment>
<dbReference type="InParanoid" id="A0A6J2YMA9"/>
<comment type="function">
    <text evidence="11">The purine nucleoside phosphorylases catalyze the phosphorolytic breakdown of the N-glycosidic bond in the beta-(deoxy)ribonucleoside molecules, with the formation of the corresponding free purine bases and pentose-1-phosphate.</text>
</comment>
<evidence type="ECO:0000256" key="1">
    <source>
        <dbReference type="ARBA" id="ARBA00005058"/>
    </source>
</evidence>
<evidence type="ECO:0000313" key="14">
    <source>
        <dbReference type="RefSeq" id="XP_030764309.1"/>
    </source>
</evidence>
<evidence type="ECO:0000256" key="3">
    <source>
        <dbReference type="ARBA" id="ARBA00011886"/>
    </source>
</evidence>
<dbReference type="InterPro" id="IPR011268">
    <property type="entry name" value="Purine_phosphorylase"/>
</dbReference>
<evidence type="ECO:0000256" key="4">
    <source>
        <dbReference type="ARBA" id="ARBA00013834"/>
    </source>
</evidence>
<evidence type="ECO:0000256" key="2">
    <source>
        <dbReference type="ARBA" id="ARBA00006751"/>
    </source>
</evidence>
<dbReference type="InterPro" id="IPR000845">
    <property type="entry name" value="Nucleoside_phosphorylase_d"/>
</dbReference>
<dbReference type="AlphaFoldDB" id="A0A6J2YMA9"/>
<dbReference type="OrthoDB" id="10261782at2759"/>
<dbReference type="PIRSF" id="PIRSF000477">
    <property type="entry name" value="PurNPase"/>
    <property type="match status" value="1"/>
</dbReference>
<dbReference type="NCBIfam" id="TIGR01697">
    <property type="entry name" value="PNPH-PUNA-XAPA"/>
    <property type="match status" value="1"/>
</dbReference>
<name>A0A6J2YMA9_SITOR</name>
<keyword evidence="13" id="KW-1185">Reference proteome</keyword>
<dbReference type="InterPro" id="IPR011270">
    <property type="entry name" value="Pur_Nuc_Pase_Ino/Guo-sp"/>
</dbReference>
<dbReference type="EC" id="2.4.2.1" evidence="3 11"/>
<dbReference type="NCBIfam" id="TIGR01700">
    <property type="entry name" value="PNPH"/>
    <property type="match status" value="1"/>
</dbReference>
<keyword evidence="6 11" id="KW-0808">Transferase</keyword>
<protein>
    <recommendedName>
        <fullName evidence="4 11">Purine nucleoside phosphorylase</fullName>
        <ecNumber evidence="3 11">2.4.2.1</ecNumber>
    </recommendedName>
    <alternativeName>
        <fullName evidence="11">Inosine-guanosine phosphorylase</fullName>
    </alternativeName>
</protein>
<evidence type="ECO:0000256" key="6">
    <source>
        <dbReference type="ARBA" id="ARBA00022679"/>
    </source>
</evidence>
<accession>A0A6J2YMA9</accession>
<evidence type="ECO:0000256" key="10">
    <source>
        <dbReference type="ARBA" id="ARBA00023970"/>
    </source>
</evidence>
<dbReference type="RefSeq" id="XP_030764309.1">
    <property type="nucleotide sequence ID" value="XM_030908449.1"/>
</dbReference>
<dbReference type="UniPathway" id="UPA00606"/>
<comment type="catalytic activity">
    <reaction evidence="9">
        <text>2'-deoxyinosine + phosphate = 2-deoxy-alpha-D-ribose 1-phosphate + hypoxanthine</text>
        <dbReference type="Rhea" id="RHEA:27750"/>
        <dbReference type="ChEBI" id="CHEBI:17368"/>
        <dbReference type="ChEBI" id="CHEBI:28997"/>
        <dbReference type="ChEBI" id="CHEBI:43474"/>
        <dbReference type="ChEBI" id="CHEBI:57259"/>
        <dbReference type="EC" id="2.4.2.1"/>
    </reaction>
</comment>
<comment type="catalytic activity">
    <reaction evidence="8">
        <text>2'-deoxyguanosine + phosphate = 2-deoxy-alpha-D-ribose 1-phosphate + guanine</text>
        <dbReference type="Rhea" id="RHEA:27738"/>
        <dbReference type="ChEBI" id="CHEBI:16235"/>
        <dbReference type="ChEBI" id="CHEBI:17172"/>
        <dbReference type="ChEBI" id="CHEBI:43474"/>
        <dbReference type="ChEBI" id="CHEBI:57259"/>
        <dbReference type="EC" id="2.4.2.1"/>
    </reaction>
</comment>
<evidence type="ECO:0000256" key="5">
    <source>
        <dbReference type="ARBA" id="ARBA00022676"/>
    </source>
</evidence>
<comment type="similarity">
    <text evidence="2 11">Belongs to the PNP/MTAP phosphorylase family.</text>
</comment>
<proteinExistence type="inferred from homology"/>
<dbReference type="GO" id="GO:0004731">
    <property type="term" value="F:purine-nucleoside phosphorylase activity"/>
    <property type="evidence" value="ECO:0007669"/>
    <property type="project" value="UniProtKB-EC"/>
</dbReference>
<dbReference type="Proteomes" id="UP000504635">
    <property type="component" value="Unplaced"/>
</dbReference>
<dbReference type="InterPro" id="IPR035994">
    <property type="entry name" value="Nucleoside_phosphorylase_sf"/>
</dbReference>
<dbReference type="NCBIfam" id="NF006054">
    <property type="entry name" value="PRK08202.1"/>
    <property type="match status" value="1"/>
</dbReference>
<dbReference type="GO" id="GO:0005737">
    <property type="term" value="C:cytoplasm"/>
    <property type="evidence" value="ECO:0007669"/>
    <property type="project" value="TreeGrafter"/>
</dbReference>
<dbReference type="Gene3D" id="3.40.50.1580">
    <property type="entry name" value="Nucleoside phosphorylase domain"/>
    <property type="match status" value="1"/>
</dbReference>
<dbReference type="PANTHER" id="PTHR11904:SF9">
    <property type="entry name" value="PURINE NUCLEOSIDE PHOSPHORYLASE-RELATED"/>
    <property type="match status" value="1"/>
</dbReference>
<sequence length="293" mass="32441">MSKARDEFNLEDLREAADYLANRISSKPKLLIICGTGLGSLADLVENPVSINYEEIPHFPVSTVQGHHGRLVFGTLSHVNVVCMQGRFHYFEGYSVREITKPIRIMKLLGVEGLFITNSAGGLNPQYKVGDVMILKDHFNFLSFGGENPLRGPNDDNFGDRFIPTNKAYNKKLISIARDIAKQVGLKSNCHEGVYAIVSGPNYETVAESRALLMLGVDAVGMSTVPEVIVAKHCGMTVFGFSFITNLCITSYDTDHEPNHGNILDSVESRSVQIQNFVIKMVEASKDLWKSDR</sequence>